<gene>
    <name evidence="2" type="ORF">P5633_17700</name>
    <name evidence="1" type="ORF">SC09_Contig19orf00576</name>
</gene>
<evidence type="ECO:0000313" key="1">
    <source>
        <dbReference type="EMBL" id="KIU12179.1"/>
    </source>
</evidence>
<reference evidence="1 3" key="1">
    <citation type="submission" date="2014-12" db="EMBL/GenBank/DDBJ databases">
        <title>Comparative genome analysis of Bacillus coagulans HM-08, Clostridium butyricum HM-68, Bacillus subtilis HM-66 and Bacillus licheniformis BL-09.</title>
        <authorList>
            <person name="Zhang H."/>
        </authorList>
    </citation>
    <scope>NUCLEOTIDE SEQUENCE [LARGE SCALE GENOMIC DNA]</scope>
    <source>
        <strain evidence="1 3">HM-66</strain>
    </source>
</reference>
<dbReference type="Proteomes" id="UP000032247">
    <property type="component" value="Unassembled WGS sequence"/>
</dbReference>
<organism evidence="1 3">
    <name type="scientific">Bacillus subtilis</name>
    <dbReference type="NCBI Taxonomy" id="1423"/>
    <lineage>
        <taxon>Bacteria</taxon>
        <taxon>Bacillati</taxon>
        <taxon>Bacillota</taxon>
        <taxon>Bacilli</taxon>
        <taxon>Bacillales</taxon>
        <taxon>Bacillaceae</taxon>
        <taxon>Bacillus</taxon>
    </lineage>
</organism>
<proteinExistence type="predicted"/>
<dbReference type="EMBL" id="CP120576">
    <property type="protein sequence ID" value="WEY84148.1"/>
    <property type="molecule type" value="Genomic_DNA"/>
</dbReference>
<sequence length="92" mass="10547">MAAQTDYKKHVVGILLSLAFVLFVFSFSERHEKPLVEGKKQENWHTVVDKASVKIYGSRLVEENKLKQKLGHKQADSILTLLKLANEKHITF</sequence>
<dbReference type="PATRIC" id="fig|1423.173.peg.1061"/>
<protein>
    <submittedName>
        <fullName evidence="1">Uncharacterized protein</fullName>
    </submittedName>
</protein>
<dbReference type="AlphaFoldDB" id="A0A0D1JI06"/>
<dbReference type="EMBL" id="JXBC01000002">
    <property type="protein sequence ID" value="KIU12179.1"/>
    <property type="molecule type" value="Genomic_DNA"/>
</dbReference>
<name>A0A0D1JI06_BACIU</name>
<reference evidence="2" key="2">
    <citation type="submission" date="2023-03" db="EMBL/GenBank/DDBJ databases">
        <title>Complete genome sequences of 52 Bacillus and Priestia strains isolated from West-African fermentations and 26 reference strains from the DSMZ collection.</title>
        <authorList>
            <person name="Wiedenbein E.S."/>
            <person name="Canoy T.S."/>
            <person name="Hui Y."/>
            <person name="Parkouda C."/>
            <person name="Dawende C."/>
            <person name="Ametefe E."/>
            <person name="Jespersen L."/>
            <person name="Nielsen D.S."/>
        </authorList>
    </citation>
    <scope>NUCLEOTIDE SEQUENCE</scope>
    <source>
        <strain evidence="2">PRO56</strain>
    </source>
</reference>
<dbReference type="Proteomes" id="UP001214898">
    <property type="component" value="Chromosome"/>
</dbReference>
<evidence type="ECO:0000313" key="3">
    <source>
        <dbReference type="Proteomes" id="UP000032247"/>
    </source>
</evidence>
<evidence type="ECO:0000313" key="2">
    <source>
        <dbReference type="EMBL" id="WEY84148.1"/>
    </source>
</evidence>
<accession>A0A0D1JI06</accession>